<organism evidence="1 2">
    <name type="scientific">Romanomermis culicivorax</name>
    <name type="common">Nematode worm</name>
    <dbReference type="NCBI Taxonomy" id="13658"/>
    <lineage>
        <taxon>Eukaryota</taxon>
        <taxon>Metazoa</taxon>
        <taxon>Ecdysozoa</taxon>
        <taxon>Nematoda</taxon>
        <taxon>Enoplea</taxon>
        <taxon>Dorylaimia</taxon>
        <taxon>Mermithida</taxon>
        <taxon>Mermithoidea</taxon>
        <taxon>Mermithidae</taxon>
        <taxon>Romanomermis</taxon>
    </lineage>
</organism>
<dbReference type="Proteomes" id="UP000887565">
    <property type="component" value="Unplaced"/>
</dbReference>
<evidence type="ECO:0000313" key="2">
    <source>
        <dbReference type="WBParaSite" id="nRc.2.0.1.t09273-RA"/>
    </source>
</evidence>
<keyword evidence="1" id="KW-1185">Reference proteome</keyword>
<proteinExistence type="predicted"/>
<sequence>MSTEQYQEFLGKNQEKKNSSLDTLQRLLDLKDSLGLYTMMEELLHWMVPQWSIIKKLITFLQPIKDATEKIFLL</sequence>
<dbReference type="AlphaFoldDB" id="A0A915I562"/>
<name>A0A915I562_ROMCU</name>
<reference evidence="2" key="1">
    <citation type="submission" date="2022-11" db="UniProtKB">
        <authorList>
            <consortium name="WormBaseParasite"/>
        </authorList>
    </citation>
    <scope>IDENTIFICATION</scope>
</reference>
<dbReference type="WBParaSite" id="nRc.2.0.1.t09273-RA">
    <property type="protein sequence ID" value="nRc.2.0.1.t09273-RA"/>
    <property type="gene ID" value="nRc.2.0.1.g09273"/>
</dbReference>
<accession>A0A915I562</accession>
<protein>
    <submittedName>
        <fullName evidence="2">Uncharacterized protein</fullName>
    </submittedName>
</protein>
<evidence type="ECO:0000313" key="1">
    <source>
        <dbReference type="Proteomes" id="UP000887565"/>
    </source>
</evidence>